<evidence type="ECO:0000256" key="1">
    <source>
        <dbReference type="SAM" id="Phobius"/>
    </source>
</evidence>
<reference evidence="3" key="1">
    <citation type="submission" date="2019-08" db="EMBL/GenBank/DDBJ databases">
        <authorList>
            <person name="Kucharzyk K."/>
            <person name="Murdoch R.W."/>
            <person name="Higgins S."/>
            <person name="Loffler F."/>
        </authorList>
    </citation>
    <scope>NUCLEOTIDE SEQUENCE</scope>
</reference>
<keyword evidence="1" id="KW-1133">Transmembrane helix</keyword>
<keyword evidence="1" id="KW-0472">Membrane</keyword>
<feature type="transmembrane region" description="Helical" evidence="1">
    <location>
        <begin position="6"/>
        <end position="26"/>
    </location>
</feature>
<dbReference type="Pfam" id="PF19762">
    <property type="entry name" value="DUF6249"/>
    <property type="match status" value="1"/>
</dbReference>
<sequence>MEETIGLFAVISPFITAVIILLIIFITKYLRDKSRNEVVAKALEMGKELPVEFFATPESKKNEDPLRSALISIGVGIGLFIALYFFFDNFKFAAFGCIPFFIGIGQLIAYFINKNKEIKGE</sequence>
<dbReference type="AlphaFoldDB" id="A0A644ZE06"/>
<organism evidence="3">
    <name type="scientific">bioreactor metagenome</name>
    <dbReference type="NCBI Taxonomy" id="1076179"/>
    <lineage>
        <taxon>unclassified sequences</taxon>
        <taxon>metagenomes</taxon>
        <taxon>ecological metagenomes</taxon>
    </lineage>
</organism>
<protein>
    <recommendedName>
        <fullName evidence="2">DUF6249 domain-containing protein</fullName>
    </recommendedName>
</protein>
<evidence type="ECO:0000313" key="3">
    <source>
        <dbReference type="EMBL" id="MPM39115.1"/>
    </source>
</evidence>
<feature type="transmembrane region" description="Helical" evidence="1">
    <location>
        <begin position="69"/>
        <end position="87"/>
    </location>
</feature>
<proteinExistence type="predicted"/>
<name>A0A644ZE06_9ZZZZ</name>
<accession>A0A644ZE06</accession>
<feature type="domain" description="DUF6249" evidence="2">
    <location>
        <begin position="8"/>
        <end position="114"/>
    </location>
</feature>
<dbReference type="InterPro" id="IPR046216">
    <property type="entry name" value="DUF6249"/>
</dbReference>
<gene>
    <name evidence="3" type="ORF">SDC9_85747</name>
</gene>
<dbReference type="EMBL" id="VSSQ01008528">
    <property type="protein sequence ID" value="MPM39115.1"/>
    <property type="molecule type" value="Genomic_DNA"/>
</dbReference>
<comment type="caution">
    <text evidence="3">The sequence shown here is derived from an EMBL/GenBank/DDBJ whole genome shotgun (WGS) entry which is preliminary data.</text>
</comment>
<evidence type="ECO:0000259" key="2">
    <source>
        <dbReference type="Pfam" id="PF19762"/>
    </source>
</evidence>
<feature type="transmembrane region" description="Helical" evidence="1">
    <location>
        <begin position="93"/>
        <end position="112"/>
    </location>
</feature>
<keyword evidence="1" id="KW-0812">Transmembrane</keyword>